<organism evidence="2 3">
    <name type="scientific">Alectoria fallacina</name>
    <dbReference type="NCBI Taxonomy" id="1903189"/>
    <lineage>
        <taxon>Eukaryota</taxon>
        <taxon>Fungi</taxon>
        <taxon>Dikarya</taxon>
        <taxon>Ascomycota</taxon>
        <taxon>Pezizomycotina</taxon>
        <taxon>Lecanoromycetes</taxon>
        <taxon>OSLEUM clade</taxon>
        <taxon>Lecanoromycetidae</taxon>
        <taxon>Lecanorales</taxon>
        <taxon>Lecanorineae</taxon>
        <taxon>Parmeliaceae</taxon>
        <taxon>Alectoria</taxon>
    </lineage>
</organism>
<dbReference type="OrthoDB" id="310217at2759"/>
<dbReference type="AlphaFoldDB" id="A0A8H3F7T2"/>
<reference evidence="2" key="1">
    <citation type="submission" date="2021-03" db="EMBL/GenBank/DDBJ databases">
        <authorList>
            <person name="Tagirdzhanova G."/>
        </authorList>
    </citation>
    <scope>NUCLEOTIDE SEQUENCE</scope>
</reference>
<accession>A0A8H3F7T2</accession>
<evidence type="ECO:0000313" key="2">
    <source>
        <dbReference type="EMBL" id="CAF9917143.1"/>
    </source>
</evidence>
<evidence type="ECO:0000256" key="1">
    <source>
        <dbReference type="SAM" id="MobiDB-lite"/>
    </source>
</evidence>
<sequence length="207" mass="22899">MAFSKRGREPDEAPGHPNKHRRVQKKPQILDPVPRPHSRDDNEEEPGRPGPPSDQVSQVGPRHSSRVKLPPEQTSQRVQPLQRLKIIPPRPPNQSDPNQAGSTDPGSSHSDTSTCYSQYVANYDVEPGVEATGTPEAKDIEYWGSDKRAAEFIRSQSGLEANWVGIRPLGKGGCGMAGLWEMRDDEGQLIKVRIRTRQTSAMILILG</sequence>
<protein>
    <submittedName>
        <fullName evidence="2">Uncharacterized protein</fullName>
    </submittedName>
</protein>
<evidence type="ECO:0000313" key="3">
    <source>
        <dbReference type="Proteomes" id="UP000664203"/>
    </source>
</evidence>
<proteinExistence type="predicted"/>
<keyword evidence="3" id="KW-1185">Reference proteome</keyword>
<comment type="caution">
    <text evidence="2">The sequence shown here is derived from an EMBL/GenBank/DDBJ whole genome shotgun (WGS) entry which is preliminary data.</text>
</comment>
<gene>
    <name evidence="2" type="ORF">ALECFALPRED_011059</name>
</gene>
<name>A0A8H3F7T2_9LECA</name>
<dbReference type="Proteomes" id="UP000664203">
    <property type="component" value="Unassembled WGS sequence"/>
</dbReference>
<feature type="compositionally biased region" description="Polar residues" evidence="1">
    <location>
        <begin position="95"/>
        <end position="114"/>
    </location>
</feature>
<feature type="region of interest" description="Disordered" evidence="1">
    <location>
        <begin position="1"/>
        <end position="114"/>
    </location>
</feature>
<dbReference type="EMBL" id="CAJPDR010000097">
    <property type="protein sequence ID" value="CAF9917143.1"/>
    <property type="molecule type" value="Genomic_DNA"/>
</dbReference>
<feature type="compositionally biased region" description="Basic and acidic residues" evidence="1">
    <location>
        <begin position="1"/>
        <end position="14"/>
    </location>
</feature>